<dbReference type="EMBL" id="CP012801">
    <property type="protein sequence ID" value="ALJ60620.1"/>
    <property type="molecule type" value="Genomic_DNA"/>
</dbReference>
<evidence type="ECO:0000313" key="13">
    <source>
        <dbReference type="EMBL" id="RGS37398.1"/>
    </source>
</evidence>
<feature type="domain" description="RNA polymerase sigma-70 region 2" evidence="6">
    <location>
        <begin position="14"/>
        <end position="75"/>
    </location>
</feature>
<dbReference type="Gene3D" id="1.10.1740.10">
    <property type="match status" value="1"/>
</dbReference>
<dbReference type="SUPFAM" id="SSF88659">
    <property type="entry name" value="Sigma3 and sigma4 domains of RNA polymerase sigma factors"/>
    <property type="match status" value="1"/>
</dbReference>
<feature type="domain" description="RNA polymerase sigma factor 70 region 4 type 2" evidence="7">
    <location>
        <begin position="123"/>
        <end position="169"/>
    </location>
</feature>
<dbReference type="NCBIfam" id="TIGR02937">
    <property type="entry name" value="sigma70-ECF"/>
    <property type="match status" value="1"/>
</dbReference>
<dbReference type="Pfam" id="PF08281">
    <property type="entry name" value="Sigma70_r4_2"/>
    <property type="match status" value="1"/>
</dbReference>
<evidence type="ECO:0000313" key="14">
    <source>
        <dbReference type="Proteomes" id="UP000061809"/>
    </source>
</evidence>
<dbReference type="CDD" id="cd06171">
    <property type="entry name" value="Sigma70_r4"/>
    <property type="match status" value="1"/>
</dbReference>
<dbReference type="Proteomes" id="UP000061809">
    <property type="component" value="Chromosome"/>
</dbReference>
<dbReference type="EMBL" id="JAVSNH010000002">
    <property type="protein sequence ID" value="MDT4513915.1"/>
    <property type="molecule type" value="Genomic_DNA"/>
</dbReference>
<evidence type="ECO:0000313" key="8">
    <source>
        <dbReference type="EMBL" id="ALJ60620.1"/>
    </source>
</evidence>
<evidence type="ECO:0000313" key="16">
    <source>
        <dbReference type="Proteomes" id="UP000325055"/>
    </source>
</evidence>
<dbReference type="InterPro" id="IPR039425">
    <property type="entry name" value="RNA_pol_sigma-70-like"/>
</dbReference>
<dbReference type="PANTHER" id="PTHR43133:SF8">
    <property type="entry name" value="RNA POLYMERASE SIGMA FACTOR HI_1459-RELATED"/>
    <property type="match status" value="1"/>
</dbReference>
<evidence type="ECO:0000256" key="2">
    <source>
        <dbReference type="ARBA" id="ARBA00023015"/>
    </source>
</evidence>
<dbReference type="Gene3D" id="1.10.10.10">
    <property type="entry name" value="Winged helix-like DNA-binding domain superfamily/Winged helix DNA-binding domain"/>
    <property type="match status" value="1"/>
</dbReference>
<dbReference type="GeneID" id="66305313"/>
<keyword evidence="5" id="KW-0804">Transcription</keyword>
<dbReference type="EMBL" id="VVYX01000003">
    <property type="protein sequence ID" value="KAA5422092.1"/>
    <property type="molecule type" value="Genomic_DNA"/>
</dbReference>
<dbReference type="InterPro" id="IPR036388">
    <property type="entry name" value="WH-like_DNA-bd_sf"/>
</dbReference>
<dbReference type="InterPro" id="IPR013325">
    <property type="entry name" value="RNA_pol_sigma_r2"/>
</dbReference>
<evidence type="ECO:0000313" key="9">
    <source>
        <dbReference type="EMBL" id="KAA5408963.1"/>
    </source>
</evidence>
<evidence type="ECO:0000256" key="1">
    <source>
        <dbReference type="ARBA" id="ARBA00010641"/>
    </source>
</evidence>
<dbReference type="GO" id="GO:0016987">
    <property type="term" value="F:sigma factor activity"/>
    <property type="evidence" value="ECO:0007669"/>
    <property type="project" value="UniProtKB-KW"/>
</dbReference>
<dbReference type="InterPro" id="IPR013249">
    <property type="entry name" value="RNA_pol_sigma70_r4_t2"/>
</dbReference>
<name>A0A0P0GHV8_9BACE</name>
<dbReference type="GO" id="GO:0006352">
    <property type="term" value="P:DNA-templated transcription initiation"/>
    <property type="evidence" value="ECO:0007669"/>
    <property type="project" value="InterPro"/>
</dbReference>
<evidence type="ECO:0000313" key="10">
    <source>
        <dbReference type="EMBL" id="KAA5422092.1"/>
    </source>
</evidence>
<evidence type="ECO:0000256" key="3">
    <source>
        <dbReference type="ARBA" id="ARBA00023082"/>
    </source>
</evidence>
<dbReference type="InterPro" id="IPR014284">
    <property type="entry name" value="RNA_pol_sigma-70_dom"/>
</dbReference>
<organism evidence="8 14">
    <name type="scientific">Bacteroides cellulosilyticus</name>
    <dbReference type="NCBI Taxonomy" id="246787"/>
    <lineage>
        <taxon>Bacteria</taxon>
        <taxon>Pseudomonadati</taxon>
        <taxon>Bacteroidota</taxon>
        <taxon>Bacteroidia</taxon>
        <taxon>Bacteroidales</taxon>
        <taxon>Bacteroidaceae</taxon>
        <taxon>Bacteroides</taxon>
    </lineage>
</organism>
<evidence type="ECO:0000259" key="7">
    <source>
        <dbReference type="Pfam" id="PF08281"/>
    </source>
</evidence>
<keyword evidence="4" id="KW-0238">DNA-binding</keyword>
<dbReference type="GO" id="GO:0003677">
    <property type="term" value="F:DNA binding"/>
    <property type="evidence" value="ECO:0007669"/>
    <property type="project" value="UniProtKB-KW"/>
</dbReference>
<dbReference type="RefSeq" id="WP_007212039.1">
    <property type="nucleotide sequence ID" value="NZ_CABMLT010000018.1"/>
</dbReference>
<evidence type="ECO:0000313" key="17">
    <source>
        <dbReference type="Proteomes" id="UP000448877"/>
    </source>
</evidence>
<dbReference type="Proteomes" id="UP000482653">
    <property type="component" value="Unassembled WGS sequence"/>
</dbReference>
<dbReference type="SUPFAM" id="SSF88946">
    <property type="entry name" value="Sigma2 domain of RNA polymerase sigma factors"/>
    <property type="match status" value="1"/>
</dbReference>
<dbReference type="Proteomes" id="UP000448877">
    <property type="component" value="Unassembled WGS sequence"/>
</dbReference>
<dbReference type="EMBL" id="VVYV01000003">
    <property type="protein sequence ID" value="KAA5423073.1"/>
    <property type="molecule type" value="Genomic_DNA"/>
</dbReference>
<dbReference type="PANTHER" id="PTHR43133">
    <property type="entry name" value="RNA POLYMERASE ECF-TYPE SIGMA FACTO"/>
    <property type="match status" value="1"/>
</dbReference>
<dbReference type="KEGG" id="bcel:BcellWH2_03387"/>
<comment type="similarity">
    <text evidence="1">Belongs to the sigma-70 factor family. ECF subfamily.</text>
</comment>
<dbReference type="Pfam" id="PF04542">
    <property type="entry name" value="Sigma70_r2"/>
    <property type="match status" value="1"/>
</dbReference>
<keyword evidence="2" id="KW-0805">Transcription regulation</keyword>
<dbReference type="InterPro" id="IPR007627">
    <property type="entry name" value="RNA_pol_sigma70_r2"/>
</dbReference>
<proteinExistence type="inferred from homology"/>
<evidence type="ECO:0000313" key="15">
    <source>
        <dbReference type="Proteomes" id="UP000283341"/>
    </source>
</evidence>
<dbReference type="InterPro" id="IPR013324">
    <property type="entry name" value="RNA_pol_sigma_r3/r4-like"/>
</dbReference>
<dbReference type="eggNOG" id="COG1595">
    <property type="taxonomic scope" value="Bacteria"/>
</dbReference>
<evidence type="ECO:0000259" key="6">
    <source>
        <dbReference type="Pfam" id="PF04542"/>
    </source>
</evidence>
<dbReference type="AlphaFoldDB" id="A0A0P0GHV8"/>
<protein>
    <submittedName>
        <fullName evidence="8 9">RNA polymerase sigma factor</fullName>
    </submittedName>
</protein>
<dbReference type="EMBL" id="VVYW01000008">
    <property type="protein sequence ID" value="KAA5408963.1"/>
    <property type="molecule type" value="Genomic_DNA"/>
</dbReference>
<dbReference type="Proteomes" id="UP000325055">
    <property type="component" value="Unassembled WGS sequence"/>
</dbReference>
<reference evidence="8 14" key="1">
    <citation type="journal article" date="2015" name="Science">
        <title>Genetic determinants of in vivo fitness and diet responsiveness in multiple human gut Bacteroides.</title>
        <authorList>
            <person name="Wu M."/>
            <person name="McNulty N.P."/>
            <person name="Rodionov D.A."/>
            <person name="Khoroshkin M.S."/>
            <person name="Griffin N.W."/>
            <person name="Cheng J."/>
            <person name="Latreille P."/>
            <person name="Kerstetter R.A."/>
            <person name="Terrapon N."/>
            <person name="Henrissat B."/>
            <person name="Osterman A.L."/>
            <person name="Gordon J.I."/>
        </authorList>
    </citation>
    <scope>NUCLEOTIDE SEQUENCE [LARGE SCALE GENOMIC DNA]</scope>
    <source>
        <strain evidence="8 14">WH2</strain>
    </source>
</reference>
<evidence type="ECO:0000313" key="12">
    <source>
        <dbReference type="EMBL" id="MDT4513915.1"/>
    </source>
</evidence>
<dbReference type="STRING" id="246787.BcellWH2_03387"/>
<reference evidence="13 15" key="2">
    <citation type="submission" date="2018-08" db="EMBL/GenBank/DDBJ databases">
        <title>A genome reference for cultivated species of the human gut microbiota.</title>
        <authorList>
            <person name="Zou Y."/>
            <person name="Xue W."/>
            <person name="Luo G."/>
        </authorList>
    </citation>
    <scope>NUCLEOTIDE SEQUENCE [LARGE SCALE GENOMIC DNA]</scope>
    <source>
        <strain evidence="13 15">AF22-3AC</strain>
    </source>
</reference>
<dbReference type="PATRIC" id="fig|246787.4.peg.3506"/>
<gene>
    <name evidence="8" type="primary">sigE_3</name>
    <name evidence="8" type="ORF">BcellWH2_03387</name>
    <name evidence="13" type="ORF">DWX97_09680</name>
    <name evidence="11" type="ORF">F2Y81_03090</name>
    <name evidence="9" type="ORF">F2Y86_11010</name>
    <name evidence="10" type="ORF">F2Y87_02970</name>
    <name evidence="12" type="ORF">RO785_23400</name>
</gene>
<dbReference type="Proteomes" id="UP001266995">
    <property type="component" value="Unassembled WGS sequence"/>
</dbReference>
<evidence type="ECO:0000313" key="18">
    <source>
        <dbReference type="Proteomes" id="UP000482653"/>
    </source>
</evidence>
<evidence type="ECO:0000256" key="5">
    <source>
        <dbReference type="ARBA" id="ARBA00023163"/>
    </source>
</evidence>
<dbReference type="EMBL" id="QRVJ01000006">
    <property type="protein sequence ID" value="RGS37398.1"/>
    <property type="molecule type" value="Genomic_DNA"/>
</dbReference>
<evidence type="ECO:0000313" key="11">
    <source>
        <dbReference type="EMBL" id="KAA5423073.1"/>
    </source>
</evidence>
<keyword evidence="3" id="KW-0731">Sigma factor</keyword>
<reference evidence="12" key="4">
    <citation type="submission" date="2023-08" db="EMBL/GenBank/DDBJ databases">
        <title>Reintroducing virulent viruses to syntetic microbiomes.</title>
        <authorList>
            <person name="Wilde J."/>
            <person name="Boyes R."/>
            <person name="Robinson A.V."/>
            <person name="Daisley B.A."/>
            <person name="Allen-Vercoe E."/>
        </authorList>
    </citation>
    <scope>NUCLEOTIDE SEQUENCE</scope>
    <source>
        <strain evidence="12">225I_12FAA</strain>
    </source>
</reference>
<accession>A0A0P0GHV8</accession>
<sequence length="189" mass="21702">MNNLTGKGNSLEELIVEHQPRLKAFIRKRVSSKEDAEDILQDVLYQLVKTIESTFNPIEQVTAWLYRVARNTIINKGKKMQEEELPDSSYDKEDNVLSEFSEVLFSDAPPTPEVEYMRSLVWQELETALAELPPEQREAFELLEMEGLSAKEVASATGISVNTLLSRKHYAVIHLRERLKGLYSDLLNY</sequence>
<evidence type="ECO:0000256" key="4">
    <source>
        <dbReference type="ARBA" id="ARBA00023125"/>
    </source>
</evidence>
<dbReference type="Proteomes" id="UP000283341">
    <property type="component" value="Unassembled WGS sequence"/>
</dbReference>
<reference evidence="16 17" key="3">
    <citation type="journal article" date="2019" name="Nat. Med.">
        <title>A library of human gut bacterial isolates paired with longitudinal multiomics data enables mechanistic microbiome research.</title>
        <authorList>
            <person name="Poyet M."/>
            <person name="Groussin M."/>
            <person name="Gibbons S.M."/>
            <person name="Avila-Pacheco J."/>
            <person name="Jiang X."/>
            <person name="Kearney S.M."/>
            <person name="Perrotta A.R."/>
            <person name="Berdy B."/>
            <person name="Zhao S."/>
            <person name="Lieberman T.D."/>
            <person name="Swanson P.K."/>
            <person name="Smith M."/>
            <person name="Roesemann S."/>
            <person name="Alexander J.E."/>
            <person name="Rich S.A."/>
            <person name="Livny J."/>
            <person name="Vlamakis H."/>
            <person name="Clish C."/>
            <person name="Bullock K."/>
            <person name="Deik A."/>
            <person name="Scott J."/>
            <person name="Pierce K.A."/>
            <person name="Xavier R.J."/>
            <person name="Alm E.J."/>
        </authorList>
    </citation>
    <scope>NUCLEOTIDE SEQUENCE [LARGE SCALE GENOMIC DNA]</scope>
    <source>
        <strain evidence="11 17">BIOML-A6</strain>
        <strain evidence="9 16">BIOML-A7</strain>
        <strain evidence="10 18">BIOML-A8</strain>
    </source>
</reference>